<dbReference type="Proteomes" id="UP000230233">
    <property type="component" value="Chromosome X"/>
</dbReference>
<evidence type="ECO:0000313" key="2">
    <source>
        <dbReference type="EMBL" id="PIC19695.1"/>
    </source>
</evidence>
<reference evidence="3" key="1">
    <citation type="submission" date="2017-10" db="EMBL/GenBank/DDBJ databases">
        <title>Rapid genome shrinkage in a self-fertile nematode reveals novel sperm competition proteins.</title>
        <authorList>
            <person name="Yin D."/>
            <person name="Schwarz E.M."/>
            <person name="Thomas C.G."/>
            <person name="Felde R.L."/>
            <person name="Korf I.F."/>
            <person name="Cutter A.D."/>
            <person name="Schartner C.M."/>
            <person name="Ralston E.J."/>
            <person name="Meyer B.J."/>
            <person name="Haag E.S."/>
        </authorList>
    </citation>
    <scope>NUCLEOTIDE SEQUENCE [LARGE SCALE GENOMIC DNA]</scope>
    <source>
        <strain evidence="3">JU1422</strain>
    </source>
</reference>
<evidence type="ECO:0000256" key="1">
    <source>
        <dbReference type="SAM" id="SignalP"/>
    </source>
</evidence>
<proteinExistence type="predicted"/>
<protein>
    <recommendedName>
        <fullName evidence="4">ZP domain-containing protein</fullName>
    </recommendedName>
</protein>
<dbReference type="OrthoDB" id="5890884at2759"/>
<accession>A0A2G5SX52</accession>
<name>A0A2G5SX52_9PELO</name>
<sequence length="176" mass="19810">MCIFLVVFIFGIITSVVPTRFNITGTIKCQNAPSWCYTVQLQVLDSSKNDIMDSFAACEFKSSHQDYQLKSMEGWDGVLDGNFETELLIEHNCGVEANEEKQSIRMTFDPISTKTRPHPNRISFISLALEWSTGQTLRLRIGPQIVYGCLLRARATRVLDERHRTSTTTLAGCDGP</sequence>
<dbReference type="Pfam" id="PF05912">
    <property type="entry name" value="DUF870"/>
    <property type="match status" value="1"/>
</dbReference>
<organism evidence="2 3">
    <name type="scientific">Caenorhabditis nigoni</name>
    <dbReference type="NCBI Taxonomy" id="1611254"/>
    <lineage>
        <taxon>Eukaryota</taxon>
        <taxon>Metazoa</taxon>
        <taxon>Ecdysozoa</taxon>
        <taxon>Nematoda</taxon>
        <taxon>Chromadorea</taxon>
        <taxon>Rhabditida</taxon>
        <taxon>Rhabditina</taxon>
        <taxon>Rhabditomorpha</taxon>
        <taxon>Rhabditoidea</taxon>
        <taxon>Rhabditidae</taxon>
        <taxon>Peloderinae</taxon>
        <taxon>Caenorhabditis</taxon>
    </lineage>
</organism>
<comment type="caution">
    <text evidence="2">The sequence shown here is derived from an EMBL/GenBank/DDBJ whole genome shotgun (WGS) entry which is preliminary data.</text>
</comment>
<dbReference type="PANTHER" id="PTHR21479">
    <property type="match status" value="1"/>
</dbReference>
<dbReference type="AlphaFoldDB" id="A0A2G5SX52"/>
<keyword evidence="1" id="KW-0732">Signal</keyword>
<evidence type="ECO:0000313" key="3">
    <source>
        <dbReference type="Proteomes" id="UP000230233"/>
    </source>
</evidence>
<evidence type="ECO:0008006" key="4">
    <source>
        <dbReference type="Google" id="ProtNLM"/>
    </source>
</evidence>
<dbReference type="InterPro" id="IPR008588">
    <property type="entry name" value="DUF870_CAE_spp"/>
</dbReference>
<dbReference type="EMBL" id="PDUG01000006">
    <property type="protein sequence ID" value="PIC19695.1"/>
    <property type="molecule type" value="Genomic_DNA"/>
</dbReference>
<dbReference type="PANTHER" id="PTHR21479:SF28">
    <property type="entry name" value="PROTEIN CBG24148"/>
    <property type="match status" value="1"/>
</dbReference>
<feature type="chain" id="PRO_5013821639" description="ZP domain-containing protein" evidence="1">
    <location>
        <begin position="19"/>
        <end position="176"/>
    </location>
</feature>
<keyword evidence="3" id="KW-1185">Reference proteome</keyword>
<gene>
    <name evidence="2" type="primary">Cnig_chr_X.g25152</name>
    <name evidence="2" type="ORF">B9Z55_025152</name>
</gene>
<feature type="signal peptide" evidence="1">
    <location>
        <begin position="1"/>
        <end position="18"/>
    </location>
</feature>